<dbReference type="EMBL" id="JAUSUH010000013">
    <property type="protein sequence ID" value="MDQ0349874.1"/>
    <property type="molecule type" value="Genomic_DNA"/>
</dbReference>
<proteinExistence type="predicted"/>
<gene>
    <name evidence="2" type="ORF">J2S76_004328</name>
</gene>
<sequence>MQMSYGYGDRSHHVAREEGGGPWGRMVTPGR</sequence>
<feature type="region of interest" description="Disordered" evidence="1">
    <location>
        <begin position="1"/>
        <end position="31"/>
    </location>
</feature>
<evidence type="ECO:0000313" key="3">
    <source>
        <dbReference type="Proteomes" id="UP001238467"/>
    </source>
</evidence>
<keyword evidence="3" id="KW-1185">Reference proteome</keyword>
<protein>
    <submittedName>
        <fullName evidence="2">Uncharacterized protein</fullName>
    </submittedName>
</protein>
<accession>A0ABU0DN76</accession>
<evidence type="ECO:0000313" key="2">
    <source>
        <dbReference type="EMBL" id="MDQ0349874.1"/>
    </source>
</evidence>
<comment type="caution">
    <text evidence="2">The sequence shown here is derived from an EMBL/GenBank/DDBJ whole genome shotgun (WGS) entry which is preliminary data.</text>
</comment>
<evidence type="ECO:0000256" key="1">
    <source>
        <dbReference type="SAM" id="MobiDB-lite"/>
    </source>
</evidence>
<reference evidence="2 3" key="1">
    <citation type="submission" date="2023-07" db="EMBL/GenBank/DDBJ databases">
        <title>Genomic Encyclopedia of Type Strains, Phase IV (KMG-IV): sequencing the most valuable type-strain genomes for metagenomic binning, comparative biology and taxonomic classification.</title>
        <authorList>
            <person name="Goeker M."/>
        </authorList>
    </citation>
    <scope>NUCLEOTIDE SEQUENCE [LARGE SCALE GENOMIC DNA]</scope>
    <source>
        <strain evidence="2 3">DSM 1277</strain>
    </source>
</reference>
<organism evidence="2 3">
    <name type="scientific">Ancylobacter vacuolatus</name>
    <dbReference type="NCBI Taxonomy" id="223389"/>
    <lineage>
        <taxon>Bacteria</taxon>
        <taxon>Pseudomonadati</taxon>
        <taxon>Pseudomonadota</taxon>
        <taxon>Alphaproteobacteria</taxon>
        <taxon>Hyphomicrobiales</taxon>
        <taxon>Xanthobacteraceae</taxon>
        <taxon>Ancylobacter</taxon>
    </lineage>
</organism>
<dbReference type="Proteomes" id="UP001238467">
    <property type="component" value="Unassembled WGS sequence"/>
</dbReference>
<name>A0ABU0DN76_9HYPH</name>
<feature type="compositionally biased region" description="Basic and acidic residues" evidence="1">
    <location>
        <begin position="9"/>
        <end position="19"/>
    </location>
</feature>